<organism evidence="2 3">
    <name type="scientific">Oleispira antarctica RB-8</name>
    <dbReference type="NCBI Taxonomy" id="698738"/>
    <lineage>
        <taxon>Bacteria</taxon>
        <taxon>Pseudomonadati</taxon>
        <taxon>Pseudomonadota</taxon>
        <taxon>Gammaproteobacteria</taxon>
        <taxon>Oceanospirillales</taxon>
        <taxon>Oceanospirillaceae</taxon>
        <taxon>Oleispira</taxon>
    </lineage>
</organism>
<dbReference type="Gene3D" id="3.10.450.50">
    <property type="match status" value="1"/>
</dbReference>
<accession>R4YSQ7</accession>
<dbReference type="AlphaFoldDB" id="R4YSQ7"/>
<dbReference type="HOGENOM" id="CLU_122429_0_0_6"/>
<dbReference type="SUPFAM" id="SSF54427">
    <property type="entry name" value="NTF2-like"/>
    <property type="match status" value="1"/>
</dbReference>
<evidence type="ECO:0000313" key="2">
    <source>
        <dbReference type="EMBL" id="CCK76373.1"/>
    </source>
</evidence>
<protein>
    <recommendedName>
        <fullName evidence="1">SnoaL-like domain-containing protein</fullName>
    </recommendedName>
</protein>
<dbReference type="EMBL" id="FO203512">
    <property type="protein sequence ID" value="CCK76373.1"/>
    <property type="molecule type" value="Genomic_DNA"/>
</dbReference>
<feature type="domain" description="SnoaL-like" evidence="1">
    <location>
        <begin position="12"/>
        <end position="115"/>
    </location>
</feature>
<dbReference type="InterPro" id="IPR032710">
    <property type="entry name" value="NTF2-like_dom_sf"/>
</dbReference>
<evidence type="ECO:0000313" key="3">
    <source>
        <dbReference type="Proteomes" id="UP000032749"/>
    </source>
</evidence>
<reference evidence="2 3" key="1">
    <citation type="journal article" date="2013" name="Nat. Commun.">
        <title>Genome sequence and functional genomic analysis of the oil-degrading bacterium Oleispira antarctica.</title>
        <authorList>
            <person name="Kube M."/>
            <person name="Chernikova T.N."/>
            <person name="Al-Ramahi Y."/>
            <person name="Beloqui A."/>
            <person name="Lopez-Cortez N."/>
            <person name="Guazzaroni M.E."/>
            <person name="Heipieper H.J."/>
            <person name="Klages S."/>
            <person name="Kotsyurbenko O.R."/>
            <person name="Langer I."/>
            <person name="Nechitaylo T.Y."/>
            <person name="Lunsdorf H."/>
            <person name="Fernandez M."/>
            <person name="Juarez S."/>
            <person name="Ciordia S."/>
            <person name="Singer A."/>
            <person name="Kagan O."/>
            <person name="Egorova O."/>
            <person name="Petit P.A."/>
            <person name="Stogios P."/>
            <person name="Kim Y."/>
            <person name="Tchigvintsev A."/>
            <person name="Flick R."/>
            <person name="Denaro R."/>
            <person name="Genovese M."/>
            <person name="Albar J.P."/>
            <person name="Reva O.N."/>
            <person name="Martinez-Gomariz M."/>
            <person name="Tran H."/>
            <person name="Ferrer M."/>
            <person name="Savchenko A."/>
            <person name="Yakunin A.F."/>
            <person name="Yakimov M.M."/>
            <person name="Golyshina O.V."/>
            <person name="Reinhardt R."/>
            <person name="Golyshin P.N."/>
        </authorList>
    </citation>
    <scope>NUCLEOTIDE SEQUENCE [LARGE SCALE GENOMIC DNA]</scope>
</reference>
<dbReference type="KEGG" id="oai:OLEAN_C21970"/>
<name>R4YSQ7_OLEAN</name>
<evidence type="ECO:0000259" key="1">
    <source>
        <dbReference type="Pfam" id="PF12680"/>
    </source>
</evidence>
<dbReference type="STRING" id="698738.OLEAN_C21970"/>
<dbReference type="Pfam" id="PF12680">
    <property type="entry name" value="SnoaL_2"/>
    <property type="match status" value="1"/>
</dbReference>
<proteinExistence type="predicted"/>
<keyword evidence="3" id="KW-1185">Reference proteome</keyword>
<dbReference type="OrthoDB" id="1115105at2"/>
<sequence length="144" mass="17142">MQSEQILERFKQLYNTLDRDSLTFELLNAVYGDDIQFEDCFHNIKGIESLFEYFDNLYENVNYIHFDFENHWVDEDSGMLTWTMSYQHPKLNGGHLISVKGASQLDFKHGKVVRHRDYFDGGALLYEHIPLLKRIIFFLKNRLA</sequence>
<dbReference type="Proteomes" id="UP000032749">
    <property type="component" value="Chromosome"/>
</dbReference>
<gene>
    <name evidence="2" type="ORF">OLEAN_C21970</name>
</gene>
<dbReference type="InterPro" id="IPR037401">
    <property type="entry name" value="SnoaL-like"/>
</dbReference>